<accession>A0ACA9SPJ1</accession>
<comment type="caution">
    <text evidence="1">The sequence shown here is derived from an EMBL/GenBank/DDBJ whole genome shotgun (WGS) entry which is preliminary data.</text>
</comment>
<name>A0ACA9SPJ1_9GLOM</name>
<reference evidence="1" key="1">
    <citation type="submission" date="2021-06" db="EMBL/GenBank/DDBJ databases">
        <authorList>
            <person name="Kallberg Y."/>
            <person name="Tangrot J."/>
            <person name="Rosling A."/>
        </authorList>
    </citation>
    <scope>NUCLEOTIDE SEQUENCE</scope>
    <source>
        <strain evidence="1">MA461A</strain>
    </source>
</reference>
<feature type="non-terminal residue" evidence="1">
    <location>
        <position position="67"/>
    </location>
</feature>
<feature type="non-terminal residue" evidence="1">
    <location>
        <position position="1"/>
    </location>
</feature>
<keyword evidence="2" id="KW-1185">Reference proteome</keyword>
<dbReference type="Proteomes" id="UP000789920">
    <property type="component" value="Unassembled WGS sequence"/>
</dbReference>
<evidence type="ECO:0000313" key="1">
    <source>
        <dbReference type="EMBL" id="CAG8845670.1"/>
    </source>
</evidence>
<organism evidence="1 2">
    <name type="scientific">Racocetra persica</name>
    <dbReference type="NCBI Taxonomy" id="160502"/>
    <lineage>
        <taxon>Eukaryota</taxon>
        <taxon>Fungi</taxon>
        <taxon>Fungi incertae sedis</taxon>
        <taxon>Mucoromycota</taxon>
        <taxon>Glomeromycotina</taxon>
        <taxon>Glomeromycetes</taxon>
        <taxon>Diversisporales</taxon>
        <taxon>Gigasporaceae</taxon>
        <taxon>Racocetra</taxon>
    </lineage>
</organism>
<evidence type="ECO:0000313" key="2">
    <source>
        <dbReference type="Proteomes" id="UP000789920"/>
    </source>
</evidence>
<gene>
    <name evidence="1" type="ORF">RPERSI_LOCUS33769</name>
</gene>
<dbReference type="EMBL" id="CAJVQC010147825">
    <property type="protein sequence ID" value="CAG8845670.1"/>
    <property type="molecule type" value="Genomic_DNA"/>
</dbReference>
<protein>
    <submittedName>
        <fullName evidence="1">34782_t:CDS:1</fullName>
    </submittedName>
</protein>
<sequence>LRKQASHAPNEEITFDAATLSKYINRQGRIIPRIYTKLSAKDQRKVAKKIKTLRQMALLPYTIVEQN</sequence>
<proteinExistence type="predicted"/>